<feature type="compositionally biased region" description="Polar residues" evidence="1">
    <location>
        <begin position="94"/>
        <end position="126"/>
    </location>
</feature>
<evidence type="ECO:0000256" key="2">
    <source>
        <dbReference type="SAM" id="SignalP"/>
    </source>
</evidence>
<feature type="region of interest" description="Disordered" evidence="1">
    <location>
        <begin position="85"/>
        <end position="146"/>
    </location>
</feature>
<evidence type="ECO:0000256" key="1">
    <source>
        <dbReference type="SAM" id="MobiDB-lite"/>
    </source>
</evidence>
<sequence>MLLRTLPTALLLLVGANVIVDVAEAWPTEVGKPCGMPNLFLHCVSETDYLICSASNRAERASCDKGLRCAKNTHIGDLNYCRAPGNDGHRADASQPSGAASTNKQAMSAASVQGQNNNAKTDATGTPKSDPKNNNNSNNKGKKPGC</sequence>
<protein>
    <submittedName>
        <fullName evidence="3">Uncharacterized protein</fullName>
    </submittedName>
</protein>
<dbReference type="OrthoDB" id="10498848at2759"/>
<accession>A0A4V1J1V5</accession>
<evidence type="ECO:0000313" key="3">
    <source>
        <dbReference type="EMBL" id="RKP26379.1"/>
    </source>
</evidence>
<gene>
    <name evidence="3" type="ORF">SYNPS1DRAFT_27928</name>
</gene>
<feature type="chain" id="PRO_5020201696" evidence="2">
    <location>
        <begin position="26"/>
        <end position="146"/>
    </location>
</feature>
<organism evidence="3 4">
    <name type="scientific">Syncephalis pseudoplumigaleata</name>
    <dbReference type="NCBI Taxonomy" id="1712513"/>
    <lineage>
        <taxon>Eukaryota</taxon>
        <taxon>Fungi</taxon>
        <taxon>Fungi incertae sedis</taxon>
        <taxon>Zoopagomycota</taxon>
        <taxon>Zoopagomycotina</taxon>
        <taxon>Zoopagomycetes</taxon>
        <taxon>Zoopagales</taxon>
        <taxon>Piptocephalidaceae</taxon>
        <taxon>Syncephalis</taxon>
    </lineage>
</organism>
<name>A0A4V1J1V5_9FUNG</name>
<dbReference type="EMBL" id="KZ989441">
    <property type="protein sequence ID" value="RKP26379.1"/>
    <property type="molecule type" value="Genomic_DNA"/>
</dbReference>
<feature type="signal peptide" evidence="2">
    <location>
        <begin position="1"/>
        <end position="25"/>
    </location>
</feature>
<evidence type="ECO:0000313" key="4">
    <source>
        <dbReference type="Proteomes" id="UP000278143"/>
    </source>
</evidence>
<keyword evidence="2" id="KW-0732">Signal</keyword>
<keyword evidence="4" id="KW-1185">Reference proteome</keyword>
<dbReference type="Proteomes" id="UP000278143">
    <property type="component" value="Unassembled WGS sequence"/>
</dbReference>
<reference evidence="4" key="1">
    <citation type="journal article" date="2018" name="Nat. Microbiol.">
        <title>Leveraging single-cell genomics to expand the fungal tree of life.</title>
        <authorList>
            <person name="Ahrendt S.R."/>
            <person name="Quandt C.A."/>
            <person name="Ciobanu D."/>
            <person name="Clum A."/>
            <person name="Salamov A."/>
            <person name="Andreopoulos B."/>
            <person name="Cheng J.F."/>
            <person name="Woyke T."/>
            <person name="Pelin A."/>
            <person name="Henrissat B."/>
            <person name="Reynolds N.K."/>
            <person name="Benny G.L."/>
            <person name="Smith M.E."/>
            <person name="James T.Y."/>
            <person name="Grigoriev I.V."/>
        </authorList>
    </citation>
    <scope>NUCLEOTIDE SEQUENCE [LARGE SCALE GENOMIC DNA]</scope>
    <source>
        <strain evidence="4">Benny S71-1</strain>
    </source>
</reference>
<proteinExistence type="predicted"/>
<dbReference type="AlphaFoldDB" id="A0A4V1J1V5"/>